<dbReference type="Gene3D" id="3.40.50.150">
    <property type="entry name" value="Vaccinia Virus protein VP39"/>
    <property type="match status" value="1"/>
</dbReference>
<name>A0A5A7PSX7_STRAF</name>
<keyword evidence="5" id="KW-0460">Magnesium</keyword>
<dbReference type="GO" id="GO:0008168">
    <property type="term" value="F:methyltransferase activity"/>
    <property type="evidence" value="ECO:0007669"/>
    <property type="project" value="UniProtKB-KW"/>
</dbReference>
<dbReference type="Pfam" id="PF03492">
    <property type="entry name" value="Methyltransf_7"/>
    <property type="match status" value="1"/>
</dbReference>
<keyword evidence="3 6" id="KW-0808">Transferase</keyword>
<dbReference type="Proteomes" id="UP000325081">
    <property type="component" value="Unassembled WGS sequence"/>
</dbReference>
<keyword evidence="2 6" id="KW-0489">Methyltransferase</keyword>
<dbReference type="AlphaFoldDB" id="A0A5A7PSX7"/>
<dbReference type="PANTHER" id="PTHR31009">
    <property type="entry name" value="S-ADENOSYL-L-METHIONINE:CARBOXYL METHYLTRANSFERASE FAMILY PROTEIN"/>
    <property type="match status" value="1"/>
</dbReference>
<organism evidence="6 7">
    <name type="scientific">Striga asiatica</name>
    <name type="common">Asiatic witchweed</name>
    <name type="synonym">Buchnera asiatica</name>
    <dbReference type="NCBI Taxonomy" id="4170"/>
    <lineage>
        <taxon>Eukaryota</taxon>
        <taxon>Viridiplantae</taxon>
        <taxon>Streptophyta</taxon>
        <taxon>Embryophyta</taxon>
        <taxon>Tracheophyta</taxon>
        <taxon>Spermatophyta</taxon>
        <taxon>Magnoliopsida</taxon>
        <taxon>eudicotyledons</taxon>
        <taxon>Gunneridae</taxon>
        <taxon>Pentapetalae</taxon>
        <taxon>asterids</taxon>
        <taxon>lamiids</taxon>
        <taxon>Lamiales</taxon>
        <taxon>Orobanchaceae</taxon>
        <taxon>Buchnereae</taxon>
        <taxon>Striga</taxon>
    </lineage>
</organism>
<dbReference type="InterPro" id="IPR029063">
    <property type="entry name" value="SAM-dependent_MTases_sf"/>
</dbReference>
<dbReference type="InterPro" id="IPR005299">
    <property type="entry name" value="MeTrfase_7"/>
</dbReference>
<dbReference type="GO" id="GO:0046872">
    <property type="term" value="F:metal ion binding"/>
    <property type="evidence" value="ECO:0007669"/>
    <property type="project" value="UniProtKB-KW"/>
</dbReference>
<reference evidence="7" key="1">
    <citation type="journal article" date="2019" name="Curr. Biol.">
        <title>Genome Sequence of Striga asiatica Provides Insight into the Evolution of Plant Parasitism.</title>
        <authorList>
            <person name="Yoshida S."/>
            <person name="Kim S."/>
            <person name="Wafula E.K."/>
            <person name="Tanskanen J."/>
            <person name="Kim Y.M."/>
            <person name="Honaas L."/>
            <person name="Yang Z."/>
            <person name="Spallek T."/>
            <person name="Conn C.E."/>
            <person name="Ichihashi Y."/>
            <person name="Cheong K."/>
            <person name="Cui S."/>
            <person name="Der J.P."/>
            <person name="Gundlach H."/>
            <person name="Jiao Y."/>
            <person name="Hori C."/>
            <person name="Ishida J.K."/>
            <person name="Kasahara H."/>
            <person name="Kiba T."/>
            <person name="Kim M.S."/>
            <person name="Koo N."/>
            <person name="Laohavisit A."/>
            <person name="Lee Y.H."/>
            <person name="Lumba S."/>
            <person name="McCourt P."/>
            <person name="Mortimer J.C."/>
            <person name="Mutuku J.M."/>
            <person name="Nomura T."/>
            <person name="Sasaki-Sekimoto Y."/>
            <person name="Seto Y."/>
            <person name="Wang Y."/>
            <person name="Wakatake T."/>
            <person name="Sakakibara H."/>
            <person name="Demura T."/>
            <person name="Yamaguchi S."/>
            <person name="Yoneyama K."/>
            <person name="Manabe R.I."/>
            <person name="Nelson D.C."/>
            <person name="Schulman A.H."/>
            <person name="Timko M.P."/>
            <person name="dePamphilis C.W."/>
            <person name="Choi D."/>
            <person name="Shirasu K."/>
        </authorList>
    </citation>
    <scope>NUCLEOTIDE SEQUENCE [LARGE SCALE GENOMIC DNA]</scope>
    <source>
        <strain evidence="7">cv. UVA1</strain>
    </source>
</reference>
<dbReference type="SUPFAM" id="SSF53335">
    <property type="entry name" value="S-adenosyl-L-methionine-dependent methyltransferases"/>
    <property type="match status" value="1"/>
</dbReference>
<evidence type="ECO:0000313" key="7">
    <source>
        <dbReference type="Proteomes" id="UP000325081"/>
    </source>
</evidence>
<evidence type="ECO:0000256" key="3">
    <source>
        <dbReference type="ARBA" id="ARBA00022679"/>
    </source>
</evidence>
<keyword evidence="7" id="KW-1185">Reference proteome</keyword>
<evidence type="ECO:0000256" key="4">
    <source>
        <dbReference type="ARBA" id="ARBA00022723"/>
    </source>
</evidence>
<dbReference type="OrthoDB" id="1523883at2759"/>
<evidence type="ECO:0000256" key="5">
    <source>
        <dbReference type="ARBA" id="ARBA00022842"/>
    </source>
</evidence>
<dbReference type="EMBL" id="BKCP01004984">
    <property type="protein sequence ID" value="GER35612.1"/>
    <property type="molecule type" value="Genomic_DNA"/>
</dbReference>
<keyword evidence="4" id="KW-0479">Metal-binding</keyword>
<evidence type="ECO:0000256" key="2">
    <source>
        <dbReference type="ARBA" id="ARBA00022603"/>
    </source>
</evidence>
<protein>
    <submittedName>
        <fullName evidence="6">S-adenosyl-L-methionine-dependentmethyltransferases superfamily protein</fullName>
    </submittedName>
</protein>
<dbReference type="Gene3D" id="1.10.1200.270">
    <property type="entry name" value="Methyltransferase, alpha-helical capping domain"/>
    <property type="match status" value="1"/>
</dbReference>
<comment type="caution">
    <text evidence="6">The sequence shown here is derived from an EMBL/GenBank/DDBJ whole genome shotgun (WGS) entry which is preliminary data.</text>
</comment>
<proteinExistence type="inferred from homology"/>
<gene>
    <name evidence="6" type="ORF">STAS_11902</name>
</gene>
<accession>A0A5A7PSX7</accession>
<evidence type="ECO:0000256" key="1">
    <source>
        <dbReference type="ARBA" id="ARBA00007967"/>
    </source>
</evidence>
<dbReference type="GO" id="GO:0032259">
    <property type="term" value="P:methylation"/>
    <property type="evidence" value="ECO:0007669"/>
    <property type="project" value="UniProtKB-KW"/>
</dbReference>
<sequence length="354" mass="39952">MDHKKLKEVPSEYHMMGGDGPHSYAQNSDYQRQLVMTSEGLIREVITEHMDTSSFHTIRIADLGSSVGPNAFLAAQNIISAIKAKCESTKKRVPEFHVFFNDLPSNDFNTLFRNLPRDRGYFACGSPGTFHRRLLPRKTVHLAHCSTALHWLSRVPDGVGEKGSVHYSGAGNEVKRAYREQYEVDMRAFLNSRAEELVPGGIMLLLVLGFPDGEVLSESGIGVAFQILGSCLRHMVKMGKLSEDKVDSFNLPFYYPSLSELKTLIEANGLFHIERMTNLGGAMRCKPDPKALTWHLRVVIGGLIEKHFGISGSGIVMDELFRLYFQKLLRSPILVDEKYYKETNYFLFLKRKAC</sequence>
<comment type="similarity">
    <text evidence="1">Belongs to the methyltransferase superfamily. Type-7 methyltransferase family.</text>
</comment>
<dbReference type="InterPro" id="IPR042086">
    <property type="entry name" value="MeTrfase_capping"/>
</dbReference>
<evidence type="ECO:0000313" key="6">
    <source>
        <dbReference type="EMBL" id="GER35612.1"/>
    </source>
</evidence>